<protein>
    <submittedName>
        <fullName evidence="4">Inhibitor of cysteine peptidase</fullName>
    </submittedName>
</protein>
<dbReference type="PANTHER" id="PTHR36530:SF1">
    <property type="entry name" value="AMOEBIASIN-1"/>
    <property type="match status" value="1"/>
</dbReference>
<evidence type="ECO:0000313" key="5">
    <source>
        <dbReference type="Proteomes" id="UP001281761"/>
    </source>
</evidence>
<dbReference type="Pfam" id="PF09394">
    <property type="entry name" value="Inhibitor_I42"/>
    <property type="match status" value="1"/>
</dbReference>
<dbReference type="InterPro" id="IPR036331">
    <property type="entry name" value="Chagasin-like_sf"/>
</dbReference>
<dbReference type="Proteomes" id="UP001281761">
    <property type="component" value="Unassembled WGS sequence"/>
</dbReference>
<proteinExistence type="predicted"/>
<organism evidence="4 5">
    <name type="scientific">Blattamonas nauphoetae</name>
    <dbReference type="NCBI Taxonomy" id="2049346"/>
    <lineage>
        <taxon>Eukaryota</taxon>
        <taxon>Metamonada</taxon>
        <taxon>Preaxostyla</taxon>
        <taxon>Oxymonadida</taxon>
        <taxon>Blattamonas</taxon>
    </lineage>
</organism>
<evidence type="ECO:0000256" key="1">
    <source>
        <dbReference type="ARBA" id="ARBA00022690"/>
    </source>
</evidence>
<name>A0ABQ9Y9L1_9EUKA</name>
<gene>
    <name evidence="4" type="ORF">BLNAU_4600</name>
</gene>
<reference evidence="4 5" key="1">
    <citation type="journal article" date="2022" name="bioRxiv">
        <title>Genomics of Preaxostyla Flagellates Illuminates Evolutionary Transitions and the Path Towards Mitochondrial Loss.</title>
        <authorList>
            <person name="Novak L.V.F."/>
            <person name="Treitli S.C."/>
            <person name="Pyrih J."/>
            <person name="Halakuc P."/>
            <person name="Pipaliya S.V."/>
            <person name="Vacek V."/>
            <person name="Brzon O."/>
            <person name="Soukal P."/>
            <person name="Eme L."/>
            <person name="Dacks J.B."/>
            <person name="Karnkowska A."/>
            <person name="Elias M."/>
            <person name="Hampl V."/>
        </authorList>
    </citation>
    <scope>NUCLEOTIDE SEQUENCE [LARGE SCALE GENOMIC DNA]</scope>
    <source>
        <strain evidence="4">NAU3</strain>
        <tissue evidence="4">Gut</tissue>
    </source>
</reference>
<evidence type="ECO:0000313" key="4">
    <source>
        <dbReference type="EMBL" id="KAK2960383.1"/>
    </source>
</evidence>
<keyword evidence="1" id="KW-0646">Protease inhibitor</keyword>
<dbReference type="InterPro" id="IPR018990">
    <property type="entry name" value="Prot_inh_I42_chagasin"/>
</dbReference>
<dbReference type="Gene3D" id="2.60.40.2020">
    <property type="match status" value="1"/>
</dbReference>
<dbReference type="SUPFAM" id="SSF141066">
    <property type="entry name" value="ICP-like"/>
    <property type="match status" value="1"/>
</dbReference>
<dbReference type="PANTHER" id="PTHR36530">
    <property type="entry name" value="INHIBITOR OF CYSTEINE PEPTIDASE"/>
    <property type="match status" value="1"/>
</dbReference>
<keyword evidence="5" id="KW-1185">Reference proteome</keyword>
<keyword evidence="2" id="KW-0789">Thiol protease inhibitor</keyword>
<evidence type="ECO:0000259" key="3">
    <source>
        <dbReference type="Pfam" id="PF09394"/>
    </source>
</evidence>
<dbReference type="EMBL" id="JARBJD010000023">
    <property type="protein sequence ID" value="KAK2960383.1"/>
    <property type="molecule type" value="Genomic_DNA"/>
</dbReference>
<comment type="caution">
    <text evidence="4">The sequence shown here is derived from an EMBL/GenBank/DDBJ whole genome shotgun (WGS) entry which is preliminary data.</text>
</comment>
<evidence type="ECO:0000256" key="2">
    <source>
        <dbReference type="ARBA" id="ARBA00022704"/>
    </source>
</evidence>
<sequence>MFTIALFILSLVDCAPHRMRKAVGEEFTIDLVSNPSTGYSWYIKDYDKEAKHDNDAVVLVNEKFLSSYEASTLDGSPSKQLFTFLARANGEQTLVLEYKRAWETVEPLKTESYIIVVQ</sequence>
<dbReference type="InterPro" id="IPR052781">
    <property type="entry name" value="Cys_protease_inhibitor_I42"/>
</dbReference>
<accession>A0ABQ9Y9L1</accession>
<feature type="domain" description="Proteinase inhibitor I42 chagasin" evidence="3">
    <location>
        <begin position="23"/>
        <end position="114"/>
    </location>
</feature>